<feature type="compositionally biased region" description="Low complexity" evidence="1">
    <location>
        <begin position="21"/>
        <end position="30"/>
    </location>
</feature>
<organism evidence="3 4">
    <name type="scientific">Streptomyces triculaminicus</name>
    <dbReference type="NCBI Taxonomy" id="2816232"/>
    <lineage>
        <taxon>Bacteria</taxon>
        <taxon>Bacillati</taxon>
        <taxon>Actinomycetota</taxon>
        <taxon>Actinomycetes</taxon>
        <taxon>Kitasatosporales</taxon>
        <taxon>Streptomycetaceae</taxon>
        <taxon>Streptomyces</taxon>
    </lineage>
</organism>
<comment type="caution">
    <text evidence="3">The sequence shown here is derived from an EMBL/GenBank/DDBJ whole genome shotgun (WGS) entry which is preliminary data.</text>
</comment>
<name>A0A939JQ29_9ACTN</name>
<feature type="compositionally biased region" description="Low complexity" evidence="1">
    <location>
        <begin position="54"/>
        <end position="75"/>
    </location>
</feature>
<keyword evidence="2" id="KW-0812">Transmembrane</keyword>
<dbReference type="RefSeq" id="WP_086571312.1">
    <property type="nucleotide sequence ID" value="NZ_JAFMOF010000005.1"/>
</dbReference>
<feature type="compositionally biased region" description="Pro residues" evidence="1">
    <location>
        <begin position="1"/>
        <end position="20"/>
    </location>
</feature>
<protein>
    <submittedName>
        <fullName evidence="3">Uncharacterized protein</fullName>
    </submittedName>
</protein>
<keyword evidence="2" id="KW-0472">Membrane</keyword>
<feature type="transmembrane region" description="Helical" evidence="2">
    <location>
        <begin position="91"/>
        <end position="114"/>
    </location>
</feature>
<dbReference type="EMBL" id="JAFMOF010000005">
    <property type="protein sequence ID" value="MBO0656996.1"/>
    <property type="molecule type" value="Genomic_DNA"/>
</dbReference>
<proteinExistence type="predicted"/>
<keyword evidence="2" id="KW-1133">Transmembrane helix</keyword>
<keyword evidence="4" id="KW-1185">Reference proteome</keyword>
<dbReference type="SUPFAM" id="SSF81995">
    <property type="entry name" value="beta-sandwich domain of Sec23/24"/>
    <property type="match status" value="1"/>
</dbReference>
<evidence type="ECO:0000256" key="2">
    <source>
        <dbReference type="SAM" id="Phobius"/>
    </source>
</evidence>
<evidence type="ECO:0000256" key="1">
    <source>
        <dbReference type="SAM" id="MobiDB-lite"/>
    </source>
</evidence>
<feature type="compositionally biased region" description="Pro residues" evidence="1">
    <location>
        <begin position="31"/>
        <end position="47"/>
    </location>
</feature>
<dbReference type="Proteomes" id="UP000664781">
    <property type="component" value="Unassembled WGS sequence"/>
</dbReference>
<dbReference type="AlphaFoldDB" id="A0A939JQ29"/>
<evidence type="ECO:0000313" key="3">
    <source>
        <dbReference type="EMBL" id="MBO0656996.1"/>
    </source>
</evidence>
<feature type="region of interest" description="Disordered" evidence="1">
    <location>
        <begin position="1"/>
        <end position="86"/>
    </location>
</feature>
<evidence type="ECO:0000313" key="4">
    <source>
        <dbReference type="Proteomes" id="UP000664781"/>
    </source>
</evidence>
<gene>
    <name evidence="3" type="ORF">J1792_30935</name>
</gene>
<sequence>MSYPQQPGPYGQPPQQPPYGQPGAPGYGYPQQPPAPAAPYGAPPQQPHPGGWGQPQHPGMPGPYGQQPGMPGVPGQYPPPMPPQGGGKGKTIGLVVGALVVVGAIVGGAVFFLGGAGSDGEVKPYTMVMPESLLGGKFTKSATPGAAAGKDTEDITNDKTAKEMGISNGTGVKGNYTNDQKQKLYVGGAYGELSDPQKTVDAMVAKMDEGAKKSETLVQGAQVETVTPWTMFTPSGFDGAIMKCQTKKSTYSAGSISSSAEISICIWGDSSAVGMVRHTVSKTSGGLTGSTSSMAATGNVMSAKELSEATAKVRNEVRKEK</sequence>
<accession>A0A939JQ29</accession>
<reference evidence="3" key="1">
    <citation type="submission" date="2021-03" db="EMBL/GenBank/DDBJ databases">
        <title>Streptomyces strains.</title>
        <authorList>
            <person name="Lund M.B."/>
            <person name="Toerring T."/>
        </authorList>
    </citation>
    <scope>NUCLEOTIDE SEQUENCE</scope>
    <source>
        <strain evidence="3">JCM 4242</strain>
    </source>
</reference>